<evidence type="ECO:0000313" key="1">
    <source>
        <dbReference type="EMBL" id="MBB5365691.1"/>
    </source>
</evidence>
<gene>
    <name evidence="1" type="ORF">HNQ08_004817</name>
</gene>
<dbReference type="AlphaFoldDB" id="A0A7W8JYR1"/>
<protein>
    <submittedName>
        <fullName evidence="1">Uncharacterized protein</fullName>
    </submittedName>
</protein>
<name>A0A7W8JYR1_9DEIO</name>
<dbReference type="RefSeq" id="WP_184137391.1">
    <property type="nucleotide sequence ID" value="NZ_JACHFL010000020.1"/>
</dbReference>
<keyword evidence="2" id="KW-1185">Reference proteome</keyword>
<reference evidence="1 2" key="1">
    <citation type="submission" date="2020-08" db="EMBL/GenBank/DDBJ databases">
        <title>Genomic Encyclopedia of Type Strains, Phase IV (KMG-IV): sequencing the most valuable type-strain genomes for metagenomic binning, comparative biology and taxonomic classification.</title>
        <authorList>
            <person name="Goeker M."/>
        </authorList>
    </citation>
    <scope>NUCLEOTIDE SEQUENCE [LARGE SCALE GENOMIC DNA]</scope>
    <source>
        <strain evidence="1 2">DSM 27939</strain>
    </source>
</reference>
<dbReference type="EMBL" id="JACHFL010000020">
    <property type="protein sequence ID" value="MBB5365691.1"/>
    <property type="molecule type" value="Genomic_DNA"/>
</dbReference>
<proteinExistence type="predicted"/>
<evidence type="ECO:0000313" key="2">
    <source>
        <dbReference type="Proteomes" id="UP000552709"/>
    </source>
</evidence>
<accession>A0A7W8JYR1</accession>
<comment type="caution">
    <text evidence="1">The sequence shown here is derived from an EMBL/GenBank/DDBJ whole genome shotgun (WGS) entry which is preliminary data.</text>
</comment>
<dbReference type="Proteomes" id="UP000552709">
    <property type="component" value="Unassembled WGS sequence"/>
</dbReference>
<sequence length="46" mass="5255">MKIVWFVLEAIAAIVRAVFAVLDLALRNQSELNSHLPIDDRDGYDR</sequence>
<organism evidence="1 2">
    <name type="scientific">Deinococcus humi</name>
    <dbReference type="NCBI Taxonomy" id="662880"/>
    <lineage>
        <taxon>Bacteria</taxon>
        <taxon>Thermotogati</taxon>
        <taxon>Deinococcota</taxon>
        <taxon>Deinococci</taxon>
        <taxon>Deinococcales</taxon>
        <taxon>Deinococcaceae</taxon>
        <taxon>Deinococcus</taxon>
    </lineage>
</organism>